<dbReference type="WBParaSite" id="Csp11.Scaffold588.g4940.t1">
    <property type="protein sequence ID" value="Csp11.Scaffold588.g4940.t1"/>
    <property type="gene ID" value="Csp11.Scaffold588.g4940"/>
</dbReference>
<name>A0A1I7TDS7_9PELO</name>
<dbReference type="GO" id="GO:0006644">
    <property type="term" value="P:phospholipid metabolic process"/>
    <property type="evidence" value="ECO:0007669"/>
    <property type="project" value="InterPro"/>
</dbReference>
<dbReference type="AlphaFoldDB" id="A0A1I7TDS7"/>
<dbReference type="GO" id="GO:0004623">
    <property type="term" value="F:phospholipase A2 activity"/>
    <property type="evidence" value="ECO:0007669"/>
    <property type="project" value="InterPro"/>
</dbReference>
<organism evidence="2 3">
    <name type="scientific">Caenorhabditis tropicalis</name>
    <dbReference type="NCBI Taxonomy" id="1561998"/>
    <lineage>
        <taxon>Eukaryota</taxon>
        <taxon>Metazoa</taxon>
        <taxon>Ecdysozoa</taxon>
        <taxon>Nematoda</taxon>
        <taxon>Chromadorea</taxon>
        <taxon>Rhabditida</taxon>
        <taxon>Rhabditina</taxon>
        <taxon>Rhabditomorpha</taxon>
        <taxon>Rhabditoidea</taxon>
        <taxon>Rhabditidae</taxon>
        <taxon>Peloderinae</taxon>
        <taxon>Caenorhabditis</taxon>
    </lineage>
</organism>
<dbReference type="PANTHER" id="PTHR34228:SF4">
    <property type="entry name" value="VENOM PROTEIN"/>
    <property type="match status" value="1"/>
</dbReference>
<evidence type="ECO:0000256" key="1">
    <source>
        <dbReference type="SAM" id="SignalP"/>
    </source>
</evidence>
<keyword evidence="1" id="KW-0732">Signal</keyword>
<dbReference type="STRING" id="1561998.A0A1I7TDS7"/>
<evidence type="ECO:0000313" key="2">
    <source>
        <dbReference type="Proteomes" id="UP000095282"/>
    </source>
</evidence>
<dbReference type="Proteomes" id="UP000095282">
    <property type="component" value="Unplaced"/>
</dbReference>
<protein>
    <submittedName>
        <fullName evidence="3">DB domain-containing protein</fullName>
    </submittedName>
</protein>
<dbReference type="eggNOG" id="ENOG502SUNX">
    <property type="taxonomic scope" value="Eukaryota"/>
</dbReference>
<keyword evidence="2" id="KW-1185">Reference proteome</keyword>
<accession>A0A1I7TDS7</accession>
<dbReference type="InterPro" id="IPR036444">
    <property type="entry name" value="PLipase_A2_dom_sf"/>
</dbReference>
<reference evidence="3" key="1">
    <citation type="submission" date="2016-11" db="UniProtKB">
        <authorList>
            <consortium name="WormBaseParasite"/>
        </authorList>
    </citation>
    <scope>IDENTIFICATION</scope>
</reference>
<dbReference type="GO" id="GO:0050482">
    <property type="term" value="P:arachidonate secretion"/>
    <property type="evidence" value="ECO:0007669"/>
    <property type="project" value="InterPro"/>
</dbReference>
<feature type="chain" id="PRO_5009307464" evidence="1">
    <location>
        <begin position="20"/>
        <end position="260"/>
    </location>
</feature>
<evidence type="ECO:0000313" key="3">
    <source>
        <dbReference type="WBParaSite" id="Csp11.Scaffold588.g4940.t1"/>
    </source>
</evidence>
<proteinExistence type="predicted"/>
<dbReference type="SUPFAM" id="SSF48619">
    <property type="entry name" value="Phospholipase A2, PLA2"/>
    <property type="match status" value="1"/>
</dbReference>
<dbReference type="InterPro" id="IPR053322">
    <property type="entry name" value="PLA2-like"/>
</dbReference>
<sequence length="260" mass="28914">MHNFHALLLLLIVPMMIHGMQLPPSPSPLKVSSSSPATDTLALFGIPKDLWKCGPGPGYVSDQIIQRMNEACPLAAADFNHCCAIHDDCYSNQRGRSQCDQDFCGCMSYHVKHNLNAANCSQQTLAACGLVERYGEQFYNAASQSPVDPAKRLPEEFPSITEEYEKLYKACEKQYATIASCALNFDICYRSPGNRHEKCVVDFQRCLDATHLGRDLDQQCDAAIEMVQWKMVEKVETGGNVTVLVLAEVQNNTITFVKKV</sequence>
<dbReference type="PANTHER" id="PTHR34228">
    <property type="entry name" value="PROTEIN CBG09474-RELATED"/>
    <property type="match status" value="1"/>
</dbReference>
<feature type="signal peptide" evidence="1">
    <location>
        <begin position="1"/>
        <end position="19"/>
    </location>
</feature>